<reference evidence="2" key="1">
    <citation type="submission" date="2023-01" db="EMBL/GenBank/DDBJ databases">
        <title>Human gut microbiome strain richness.</title>
        <authorList>
            <person name="Chen-Liaw A."/>
        </authorList>
    </citation>
    <scope>NUCLEOTIDE SEQUENCE</scope>
    <source>
        <strain evidence="2">D8_m1001271B151109d0_201107</strain>
    </source>
</reference>
<evidence type="ECO:0000313" key="3">
    <source>
        <dbReference type="Proteomes" id="UP001212981"/>
    </source>
</evidence>
<dbReference type="InterPro" id="IPR001387">
    <property type="entry name" value="Cro/C1-type_HTH"/>
</dbReference>
<comment type="caution">
    <text evidence="2">The sequence shown here is derived from an EMBL/GenBank/DDBJ whole genome shotgun (WGS) entry which is preliminary data.</text>
</comment>
<dbReference type="Gene3D" id="1.10.260.40">
    <property type="entry name" value="lambda repressor-like DNA-binding domains"/>
    <property type="match status" value="1"/>
</dbReference>
<dbReference type="Proteomes" id="UP001212981">
    <property type="component" value="Unassembled WGS sequence"/>
</dbReference>
<dbReference type="SMART" id="SM00530">
    <property type="entry name" value="HTH_XRE"/>
    <property type="match status" value="1"/>
</dbReference>
<organism evidence="2 3">
    <name type="scientific">Faecalicoccus pleomorphus</name>
    <dbReference type="NCBI Taxonomy" id="1323"/>
    <lineage>
        <taxon>Bacteria</taxon>
        <taxon>Bacillati</taxon>
        <taxon>Bacillota</taxon>
        <taxon>Erysipelotrichia</taxon>
        <taxon>Erysipelotrichales</taxon>
        <taxon>Erysipelotrichaceae</taxon>
        <taxon>Faecalicoccus</taxon>
    </lineage>
</organism>
<gene>
    <name evidence="2" type="ORF">PND82_11135</name>
</gene>
<evidence type="ECO:0000259" key="1">
    <source>
        <dbReference type="PROSITE" id="PS50943"/>
    </source>
</evidence>
<evidence type="ECO:0000313" key="2">
    <source>
        <dbReference type="EMBL" id="MDB7983364.1"/>
    </source>
</evidence>
<feature type="domain" description="HTH cro/C1-type" evidence="1">
    <location>
        <begin position="14"/>
        <end position="65"/>
    </location>
</feature>
<accession>A0AAW6CXX9</accession>
<dbReference type="Pfam" id="PF01381">
    <property type="entry name" value="HTH_3"/>
    <property type="match status" value="1"/>
</dbReference>
<proteinExistence type="predicted"/>
<dbReference type="SUPFAM" id="SSF47413">
    <property type="entry name" value="lambda repressor-like DNA-binding domains"/>
    <property type="match status" value="1"/>
</dbReference>
<dbReference type="CDD" id="cd00093">
    <property type="entry name" value="HTH_XRE"/>
    <property type="match status" value="1"/>
</dbReference>
<dbReference type="PROSITE" id="PS50943">
    <property type="entry name" value="HTH_CROC1"/>
    <property type="match status" value="1"/>
</dbReference>
<dbReference type="GO" id="GO:0003677">
    <property type="term" value="F:DNA binding"/>
    <property type="evidence" value="ECO:0007669"/>
    <property type="project" value="InterPro"/>
</dbReference>
<dbReference type="EMBL" id="JAQLXO010000032">
    <property type="protein sequence ID" value="MDB7983364.1"/>
    <property type="molecule type" value="Genomic_DNA"/>
</dbReference>
<name>A0AAW6CXX9_9FIRM</name>
<dbReference type="AlphaFoldDB" id="A0AAW6CXX9"/>
<protein>
    <submittedName>
        <fullName evidence="2">Helix-turn-helix transcriptional regulator</fullName>
    </submittedName>
</protein>
<sequence length="157" mass="17757">MNEIERLQKNFSLIRRSVGWTAQEFADKIGVSKMTISNIETSRYPLTKLQYIAIRSVLDAEIARNKDETEMLATLLDMLVDHPENYEPEEKDELIQKAQLISPSILAGTATRKEASKEWMKIAGTICAASLTFLATNPHLVREIGSWIYKATASKKK</sequence>
<dbReference type="RefSeq" id="WP_272003955.1">
    <property type="nucleotide sequence ID" value="NZ_JAQLXO010000032.1"/>
</dbReference>
<dbReference type="InterPro" id="IPR010982">
    <property type="entry name" value="Lambda_DNA-bd_dom_sf"/>
</dbReference>